<feature type="binding site" evidence="7">
    <location>
        <position position="60"/>
    </location>
    <ligand>
        <name>Zn(2+)</name>
        <dbReference type="ChEBI" id="CHEBI:29105"/>
    </ligand>
</feature>
<name>Q31GQ2_HYDCU</name>
<evidence type="ECO:0000256" key="7">
    <source>
        <dbReference type="PIRSR" id="PIRSR604254-1"/>
    </source>
</evidence>
<feature type="transmembrane region" description="Helical" evidence="8">
    <location>
        <begin position="77"/>
        <end position="95"/>
    </location>
</feature>
<evidence type="ECO:0000313" key="9">
    <source>
        <dbReference type="EMBL" id="ABB41671.1"/>
    </source>
</evidence>
<dbReference type="EMBL" id="CP000109">
    <property type="protein sequence ID" value="ABB41671.1"/>
    <property type="molecule type" value="Genomic_DNA"/>
</dbReference>
<keyword evidence="7" id="KW-0862">Zinc</keyword>
<dbReference type="STRING" id="317025.Tcr_1076"/>
<keyword evidence="6 8" id="KW-0472">Membrane</keyword>
<keyword evidence="5 8" id="KW-1133">Transmembrane helix</keyword>
<feature type="transmembrane region" description="Helical" evidence="8">
    <location>
        <begin position="38"/>
        <end position="56"/>
    </location>
</feature>
<dbReference type="InterPro" id="IPR005744">
    <property type="entry name" value="Hy-lIII"/>
</dbReference>
<dbReference type="AlphaFoldDB" id="Q31GQ2"/>
<feature type="binding site" evidence="7">
    <location>
        <position position="189"/>
    </location>
    <ligand>
        <name>Zn(2+)</name>
        <dbReference type="ChEBI" id="CHEBI:29105"/>
    </ligand>
</feature>
<keyword evidence="7" id="KW-0479">Metal-binding</keyword>
<evidence type="ECO:0000256" key="8">
    <source>
        <dbReference type="SAM" id="Phobius"/>
    </source>
</evidence>
<sequence length="208" mass="23594">MYYSEKFNSITHLIGTIFSLMGLGALLTVSFYEQDLLLFIGFLTFGLTLVMLYSFSTLYHSLKDPFAKRVFQKLDHVAIYLLIAGTYTPFTLVTLIDSSGINMLIAVWSLAFIGISLDLFLKHRIELIQIAIYLIMGWLVVVDFSELKEALPFVGIFWLTAGGLAYTIGITFYVLDHKKRLRHAHGIWHLFVLAGSISHFIAIIGYVR</sequence>
<feature type="transmembrane region" description="Helical" evidence="8">
    <location>
        <begin position="101"/>
        <end position="120"/>
    </location>
</feature>
<dbReference type="GO" id="GO:0005886">
    <property type="term" value="C:plasma membrane"/>
    <property type="evidence" value="ECO:0007669"/>
    <property type="project" value="UniProtKB-SubCell"/>
</dbReference>
<comment type="subcellular location">
    <subcellularLocation>
        <location evidence="1">Cell membrane</location>
        <topology evidence="1">Multi-pass membrane protein</topology>
    </subcellularLocation>
</comment>
<feature type="transmembrane region" description="Helical" evidence="8">
    <location>
        <begin position="12"/>
        <end position="32"/>
    </location>
</feature>
<keyword evidence="3" id="KW-1003">Cell membrane</keyword>
<keyword evidence="4 8" id="KW-0812">Transmembrane</keyword>
<dbReference type="OrthoDB" id="9813689at2"/>
<dbReference type="NCBIfam" id="TIGR01065">
    <property type="entry name" value="hlyIII"/>
    <property type="match status" value="1"/>
</dbReference>
<dbReference type="PANTHER" id="PTHR20855:SF3">
    <property type="entry name" value="LD03007P"/>
    <property type="match status" value="1"/>
</dbReference>
<dbReference type="PANTHER" id="PTHR20855">
    <property type="entry name" value="ADIPOR/PROGESTIN RECEPTOR-RELATED"/>
    <property type="match status" value="1"/>
</dbReference>
<feature type="transmembrane region" description="Helical" evidence="8">
    <location>
        <begin position="187"/>
        <end position="207"/>
    </location>
</feature>
<proteinExistence type="inferred from homology"/>
<comment type="similarity">
    <text evidence="2">Belongs to the UPF0073 (Hly-III) family.</text>
</comment>
<reference evidence="9" key="1">
    <citation type="submission" date="2006-07" db="EMBL/GenBank/DDBJ databases">
        <title>Complete sequence of Thiomicrospira crunogena XCL-2.</title>
        <authorList>
            <consortium name="US DOE Joint Genome Institute"/>
            <person name="Copeland A."/>
            <person name="Lucas S."/>
            <person name="Lapidus A."/>
            <person name="Barry K."/>
            <person name="Detter J.C."/>
            <person name="Glavina del Rio T."/>
            <person name="Hammon N."/>
            <person name="Israni S."/>
            <person name="Dalin E."/>
            <person name="Tice H."/>
            <person name="Pitluck S."/>
            <person name="Chain P."/>
            <person name="Malfatti S."/>
            <person name="Shin M."/>
            <person name="Vergez L."/>
            <person name="Schmutz J."/>
            <person name="Larimer F."/>
            <person name="Land M."/>
            <person name="Hauser L."/>
            <person name="Kyrpides N."/>
            <person name="Lykidis A."/>
            <person name="Scott K.M."/>
            <person name="Sievert S."/>
            <person name="Kerfeld C."/>
            <person name="Freyermuth S."/>
            <person name="Dobrinski K."/>
            <person name="Boller A."/>
            <person name="Fitzpatrick K."/>
            <person name="Thoma P."/>
            <person name="Moore J."/>
            <person name="Richardson P."/>
        </authorList>
    </citation>
    <scope>NUCLEOTIDE SEQUENCE</scope>
    <source>
        <strain evidence="9">XCL-2</strain>
    </source>
</reference>
<evidence type="ECO:0000256" key="4">
    <source>
        <dbReference type="ARBA" id="ARBA00022692"/>
    </source>
</evidence>
<feature type="transmembrane region" description="Helical" evidence="8">
    <location>
        <begin position="150"/>
        <end position="175"/>
    </location>
</feature>
<evidence type="ECO:0000256" key="3">
    <source>
        <dbReference type="ARBA" id="ARBA00022475"/>
    </source>
</evidence>
<evidence type="ECO:0000256" key="1">
    <source>
        <dbReference type="ARBA" id="ARBA00004651"/>
    </source>
</evidence>
<dbReference type="KEGG" id="tcx:Tcr_1076"/>
<dbReference type="eggNOG" id="COG1272">
    <property type="taxonomic scope" value="Bacteria"/>
</dbReference>
<dbReference type="InterPro" id="IPR004254">
    <property type="entry name" value="AdipoR/HlyIII-related"/>
</dbReference>
<evidence type="ECO:0000256" key="2">
    <source>
        <dbReference type="ARBA" id="ARBA00008488"/>
    </source>
</evidence>
<dbReference type="Pfam" id="PF03006">
    <property type="entry name" value="HlyIII"/>
    <property type="match status" value="1"/>
</dbReference>
<organism evidence="9">
    <name type="scientific">Hydrogenovibrio crunogenus (strain DSM 25203 / XCL-2)</name>
    <name type="common">Thiomicrospira crunogena</name>
    <dbReference type="NCBI Taxonomy" id="317025"/>
    <lineage>
        <taxon>Bacteria</taxon>
        <taxon>Pseudomonadati</taxon>
        <taxon>Pseudomonadota</taxon>
        <taxon>Gammaproteobacteria</taxon>
        <taxon>Thiotrichales</taxon>
        <taxon>Piscirickettsiaceae</taxon>
        <taxon>Hydrogenovibrio</taxon>
    </lineage>
</organism>
<evidence type="ECO:0000256" key="5">
    <source>
        <dbReference type="ARBA" id="ARBA00022989"/>
    </source>
</evidence>
<feature type="transmembrane region" description="Helical" evidence="8">
    <location>
        <begin position="127"/>
        <end position="144"/>
    </location>
</feature>
<dbReference type="GO" id="GO:0046872">
    <property type="term" value="F:metal ion binding"/>
    <property type="evidence" value="ECO:0007669"/>
    <property type="project" value="UniProtKB-KW"/>
</dbReference>
<feature type="binding site" evidence="7">
    <location>
        <position position="185"/>
    </location>
    <ligand>
        <name>Zn(2+)</name>
        <dbReference type="ChEBI" id="CHEBI:29105"/>
    </ligand>
</feature>
<evidence type="ECO:0000256" key="6">
    <source>
        <dbReference type="ARBA" id="ARBA00023136"/>
    </source>
</evidence>
<protein>
    <submittedName>
        <fullName evidence="9">Channel protein, hemolysin III family</fullName>
    </submittedName>
</protein>
<gene>
    <name evidence="9" type="ordered locus">Tcr_1076</name>
</gene>
<dbReference type="GO" id="GO:0140911">
    <property type="term" value="F:pore-forming activity"/>
    <property type="evidence" value="ECO:0007669"/>
    <property type="project" value="InterPro"/>
</dbReference>
<accession>Q31GQ2</accession>
<dbReference type="HOGENOM" id="CLU_051078_1_0_6"/>